<dbReference type="EMBL" id="MU273532">
    <property type="protein sequence ID" value="KAI0032939.1"/>
    <property type="molecule type" value="Genomic_DNA"/>
</dbReference>
<feature type="non-terminal residue" evidence="1">
    <location>
        <position position="1"/>
    </location>
</feature>
<reference evidence="1" key="2">
    <citation type="journal article" date="2022" name="New Phytol.">
        <title>Evolutionary transition to the ectomycorrhizal habit in the genomes of a hyperdiverse lineage of mushroom-forming fungi.</title>
        <authorList>
            <person name="Looney B."/>
            <person name="Miyauchi S."/>
            <person name="Morin E."/>
            <person name="Drula E."/>
            <person name="Courty P.E."/>
            <person name="Kohler A."/>
            <person name="Kuo A."/>
            <person name="LaButti K."/>
            <person name="Pangilinan J."/>
            <person name="Lipzen A."/>
            <person name="Riley R."/>
            <person name="Andreopoulos W."/>
            <person name="He G."/>
            <person name="Johnson J."/>
            <person name="Nolan M."/>
            <person name="Tritt A."/>
            <person name="Barry K.W."/>
            <person name="Grigoriev I.V."/>
            <person name="Nagy L.G."/>
            <person name="Hibbett D."/>
            <person name="Henrissat B."/>
            <person name="Matheny P.B."/>
            <person name="Labbe J."/>
            <person name="Martin F.M."/>
        </authorList>
    </citation>
    <scope>NUCLEOTIDE SEQUENCE</scope>
    <source>
        <strain evidence="1">EC-137</strain>
    </source>
</reference>
<reference evidence="1" key="1">
    <citation type="submission" date="2021-02" db="EMBL/GenBank/DDBJ databases">
        <authorList>
            <consortium name="DOE Joint Genome Institute"/>
            <person name="Ahrendt S."/>
            <person name="Looney B.P."/>
            <person name="Miyauchi S."/>
            <person name="Morin E."/>
            <person name="Drula E."/>
            <person name="Courty P.E."/>
            <person name="Chicoki N."/>
            <person name="Fauchery L."/>
            <person name="Kohler A."/>
            <person name="Kuo A."/>
            <person name="Labutti K."/>
            <person name="Pangilinan J."/>
            <person name="Lipzen A."/>
            <person name="Riley R."/>
            <person name="Andreopoulos W."/>
            <person name="He G."/>
            <person name="Johnson J."/>
            <person name="Barry K.W."/>
            <person name="Grigoriev I.V."/>
            <person name="Nagy L."/>
            <person name="Hibbett D."/>
            <person name="Henrissat B."/>
            <person name="Matheny P.B."/>
            <person name="Labbe J."/>
            <person name="Martin F."/>
        </authorList>
    </citation>
    <scope>NUCLEOTIDE SEQUENCE</scope>
    <source>
        <strain evidence="1">EC-137</strain>
    </source>
</reference>
<evidence type="ECO:0000313" key="2">
    <source>
        <dbReference type="Proteomes" id="UP000814128"/>
    </source>
</evidence>
<protein>
    <submittedName>
        <fullName evidence="1">6-phosphogluconate dehydrogenase C-terminal domain-like protein</fullName>
    </submittedName>
</protein>
<gene>
    <name evidence="1" type="ORF">K488DRAFT_48742</name>
</gene>
<organism evidence="1 2">
    <name type="scientific">Vararia minispora EC-137</name>
    <dbReference type="NCBI Taxonomy" id="1314806"/>
    <lineage>
        <taxon>Eukaryota</taxon>
        <taxon>Fungi</taxon>
        <taxon>Dikarya</taxon>
        <taxon>Basidiomycota</taxon>
        <taxon>Agaricomycotina</taxon>
        <taxon>Agaricomycetes</taxon>
        <taxon>Russulales</taxon>
        <taxon>Lachnocladiaceae</taxon>
        <taxon>Vararia</taxon>
    </lineage>
</organism>
<accession>A0ACB8QME9</accession>
<proteinExistence type="predicted"/>
<dbReference type="Proteomes" id="UP000814128">
    <property type="component" value="Unassembled WGS sequence"/>
</dbReference>
<evidence type="ECO:0000313" key="1">
    <source>
        <dbReference type="EMBL" id="KAI0032939.1"/>
    </source>
</evidence>
<keyword evidence="2" id="KW-1185">Reference proteome</keyword>
<name>A0ACB8QME9_9AGAM</name>
<comment type="caution">
    <text evidence="1">The sequence shown here is derived from an EMBL/GenBank/DDBJ whole genome shotgun (WGS) entry which is preliminary data.</text>
</comment>
<sequence>AIGAFYAYILERSGKARITAVCRSNYDIVSRHGLEIVSDMVGLSAWKPSRVVRNVTDAADRKYRFVICAAKAVPDVVKTSDLLKPLFLSTQTFVLIQNGVNIHVDLQEACPEAHIITSCAWVDSTIIDGRKILQTGSNQLVSGLHRSGRKSDGVGEESLRVFHDMLNKGGGRSVITDDIVAARWHKVLWNAAISSVCTATRSPVCDLLCTESLPTMLPVLETLMKEVCAVAEQLADDAPAGVLEECLRQYSDSRTETPSTFKPSMLVDLEADRPMEVEVIVGNVVRAARSFGIATPR</sequence>